<dbReference type="Pfam" id="PF07015">
    <property type="entry name" value="VirC1"/>
    <property type="match status" value="1"/>
</dbReference>
<reference evidence="1 2" key="1">
    <citation type="submission" date="2015-11" db="EMBL/GenBank/DDBJ databases">
        <title>A Two-component Flavoprotein Monooxygenase System MeaXY Responsible for para-Hydroxylation of 2-Methyl-6-ethylaniline and 2,6-Diethylaniline in Sphingobium baderi DE-13.</title>
        <authorList>
            <person name="Cheng M."/>
            <person name="Meng Q."/>
            <person name="Yang Y."/>
            <person name="Chu C."/>
            <person name="Yan X."/>
            <person name="He J."/>
            <person name="Li S."/>
        </authorList>
    </citation>
    <scope>NUCLEOTIDE SEQUENCE [LARGE SCALE GENOMIC DNA]</scope>
    <source>
        <strain evidence="1 2">DE-13</strain>
        <plasmid evidence="2">Plasmid pDE1</plasmid>
    </source>
</reference>
<dbReference type="Gene3D" id="3.40.50.300">
    <property type="entry name" value="P-loop containing nucleotide triphosphate hydrolases"/>
    <property type="match status" value="1"/>
</dbReference>
<evidence type="ECO:0000313" key="2">
    <source>
        <dbReference type="Proteomes" id="UP000056968"/>
    </source>
</evidence>
<dbReference type="PANTHER" id="PTHR13696">
    <property type="entry name" value="P-LOOP CONTAINING NUCLEOSIDE TRIPHOSPHATE HYDROLASE"/>
    <property type="match status" value="1"/>
</dbReference>
<dbReference type="RefSeq" id="WP_062069211.1">
    <property type="nucleotide sequence ID" value="NZ_CP013265.1"/>
</dbReference>
<dbReference type="AlphaFoldDB" id="A0A0S3F5Q5"/>
<dbReference type="Proteomes" id="UP000056968">
    <property type="component" value="Plasmid pDE1"/>
</dbReference>
<dbReference type="InterPro" id="IPR050678">
    <property type="entry name" value="DNA_Partitioning_ATPase"/>
</dbReference>
<dbReference type="PANTHER" id="PTHR13696:SF96">
    <property type="entry name" value="COBQ_COBB_MIND_PARA NUCLEOTIDE BINDING DOMAIN-CONTAINING PROTEIN"/>
    <property type="match status" value="1"/>
</dbReference>
<evidence type="ECO:0000313" key="1">
    <source>
        <dbReference type="EMBL" id="ALR22872.1"/>
    </source>
</evidence>
<dbReference type="PIRSF" id="PIRSF009320">
    <property type="entry name" value="Nuc_binding_HP_1000"/>
    <property type="match status" value="1"/>
</dbReference>
<geneLocation type="plasmid" evidence="1 2">
    <name>pDE1</name>
</geneLocation>
<dbReference type="InterPro" id="IPR009744">
    <property type="entry name" value="VirC1"/>
</dbReference>
<sequence>MPVISIMTTKGGAGKTTATLLLGTGLAEQGADVCLIDADPNQPLVRWAEEANLPSNLSVVGSVTEENIIETIEEQSAKVSFVIVDLEGSANLSSGYAISSSDLILIPLQASKLDANEAAKTLKFILRQSKTTNKNIPARVLWSRAPAAYQTRSGRDMGTQFEEAGISFLNTRVVEREAFKGVVNFGATLADLTDEQVPGLDKARVNAAALVKEIIEVLREARK</sequence>
<dbReference type="InterPro" id="IPR027417">
    <property type="entry name" value="P-loop_NTPase"/>
</dbReference>
<organism evidence="1 2">
    <name type="scientific">Sphingobium baderi</name>
    <dbReference type="NCBI Taxonomy" id="1332080"/>
    <lineage>
        <taxon>Bacteria</taxon>
        <taxon>Pseudomonadati</taxon>
        <taxon>Pseudomonadota</taxon>
        <taxon>Alphaproteobacteria</taxon>
        <taxon>Sphingomonadales</taxon>
        <taxon>Sphingomonadaceae</taxon>
        <taxon>Sphingobium</taxon>
    </lineage>
</organism>
<dbReference type="SUPFAM" id="SSF52540">
    <property type="entry name" value="P-loop containing nucleoside triphosphate hydrolases"/>
    <property type="match status" value="1"/>
</dbReference>
<dbReference type="CDD" id="cd02042">
    <property type="entry name" value="ParAB_family"/>
    <property type="match status" value="1"/>
</dbReference>
<keyword evidence="2" id="KW-1185">Reference proteome</keyword>
<proteinExistence type="predicted"/>
<dbReference type="OrthoDB" id="113462at2"/>
<protein>
    <submittedName>
        <fullName evidence="1">Peptide transporter</fullName>
    </submittedName>
</protein>
<accession>A0A0S3F5Q5</accession>
<keyword evidence="1" id="KW-0614">Plasmid</keyword>
<gene>
    <name evidence="1" type="ORF">ATN00_20445</name>
</gene>
<dbReference type="KEGG" id="sbd:ATN00_20445"/>
<name>A0A0S3F5Q5_9SPHN</name>
<dbReference type="EMBL" id="CP013265">
    <property type="protein sequence ID" value="ALR22872.1"/>
    <property type="molecule type" value="Genomic_DNA"/>
</dbReference>